<evidence type="ECO:0000313" key="2">
    <source>
        <dbReference type="Proteomes" id="UP000735302"/>
    </source>
</evidence>
<dbReference type="PANTHER" id="PTHR33480">
    <property type="entry name" value="SET DOMAIN-CONTAINING PROTEIN-RELATED"/>
    <property type="match status" value="1"/>
</dbReference>
<organism evidence="1 2">
    <name type="scientific">Plakobranchus ocellatus</name>
    <dbReference type="NCBI Taxonomy" id="259542"/>
    <lineage>
        <taxon>Eukaryota</taxon>
        <taxon>Metazoa</taxon>
        <taxon>Spiralia</taxon>
        <taxon>Lophotrochozoa</taxon>
        <taxon>Mollusca</taxon>
        <taxon>Gastropoda</taxon>
        <taxon>Heterobranchia</taxon>
        <taxon>Euthyneura</taxon>
        <taxon>Panpulmonata</taxon>
        <taxon>Sacoglossa</taxon>
        <taxon>Placobranchoidea</taxon>
        <taxon>Plakobranchidae</taxon>
        <taxon>Plakobranchus</taxon>
    </lineage>
</organism>
<sequence>MVESIRNIIAFRKEQIPPIVSPYLFATRTGERPYRGSDVIREYAKKAGVSDPCLFTFTMLRKQIATLSQALQISKWEQDQLATFLGHDICVHRNVYRQPLEVLDKAKVAKILLAANKGVSVELGNNEIEDEELECEVQEDHQAGVEEWESEEEEVCQTKTVRGQNAVAENVFQQRTQKLGEMKEMPKMRPRIKRNPWADEEIRAVKRHLSHCIITGVVPRKDQAMKAVAAEPCLRSRSWRNVKNLCTI</sequence>
<reference evidence="1 2" key="1">
    <citation type="journal article" date="2021" name="Elife">
        <title>Chloroplast acquisition without the gene transfer in kleptoplastic sea slugs, Plakobranchus ocellatus.</title>
        <authorList>
            <person name="Maeda T."/>
            <person name="Takahashi S."/>
            <person name="Yoshida T."/>
            <person name="Shimamura S."/>
            <person name="Takaki Y."/>
            <person name="Nagai Y."/>
            <person name="Toyoda A."/>
            <person name="Suzuki Y."/>
            <person name="Arimoto A."/>
            <person name="Ishii H."/>
            <person name="Satoh N."/>
            <person name="Nishiyama T."/>
            <person name="Hasebe M."/>
            <person name="Maruyama T."/>
            <person name="Minagawa J."/>
            <person name="Obokata J."/>
            <person name="Shigenobu S."/>
        </authorList>
    </citation>
    <scope>NUCLEOTIDE SEQUENCE [LARGE SCALE GENOMIC DNA]</scope>
</reference>
<dbReference type="Proteomes" id="UP000735302">
    <property type="component" value="Unassembled WGS sequence"/>
</dbReference>
<protein>
    <submittedName>
        <fullName evidence="1">Uncharacterized protein</fullName>
    </submittedName>
</protein>
<gene>
    <name evidence="1" type="ORF">PoB_000475700</name>
</gene>
<dbReference type="PANTHER" id="PTHR33480:SF1">
    <property type="entry name" value="TYR RECOMBINASE DOMAIN-CONTAINING PROTEIN"/>
    <property type="match status" value="1"/>
</dbReference>
<accession>A0AAV3Y721</accession>
<comment type="caution">
    <text evidence="1">The sequence shown here is derived from an EMBL/GenBank/DDBJ whole genome shotgun (WGS) entry which is preliminary data.</text>
</comment>
<evidence type="ECO:0000313" key="1">
    <source>
        <dbReference type="EMBL" id="GFN78251.1"/>
    </source>
</evidence>
<proteinExistence type="predicted"/>
<keyword evidence="2" id="KW-1185">Reference proteome</keyword>
<name>A0AAV3Y721_9GAST</name>
<dbReference type="AlphaFoldDB" id="A0AAV3Y721"/>
<dbReference type="EMBL" id="BLXT01000588">
    <property type="protein sequence ID" value="GFN78251.1"/>
    <property type="molecule type" value="Genomic_DNA"/>
</dbReference>